<feature type="transmembrane region" description="Helical" evidence="17">
    <location>
        <begin position="99"/>
        <end position="123"/>
    </location>
</feature>
<gene>
    <name evidence="19" type="primary">8232170</name>
    <name evidence="18" type="ORF">Phum_PHUM361810</name>
</gene>
<evidence type="ECO:0000256" key="3">
    <source>
        <dbReference type="ARBA" id="ARBA00004477"/>
    </source>
</evidence>
<comment type="function">
    <text evidence="1">Conjugation of reduced glutathione to a wide number of exogenous and endogenous hydrophobic electrophiles.</text>
</comment>
<dbReference type="InterPro" id="IPR023352">
    <property type="entry name" value="MAPEG-like_dom_sf"/>
</dbReference>
<dbReference type="PANTHER" id="PTHR10689:SF6">
    <property type="entry name" value="MICROSOMAL GLUTATHIONE S-TRANSFERASE 1"/>
    <property type="match status" value="1"/>
</dbReference>
<evidence type="ECO:0000256" key="1">
    <source>
        <dbReference type="ARBA" id="ARBA00003701"/>
    </source>
</evidence>
<dbReference type="KEGG" id="phu:Phum_PHUM361810"/>
<dbReference type="GeneID" id="8232170"/>
<dbReference type="STRING" id="121224.E0VPM4"/>
<evidence type="ECO:0000256" key="11">
    <source>
        <dbReference type="ARBA" id="ARBA00022990"/>
    </source>
</evidence>
<evidence type="ECO:0000256" key="7">
    <source>
        <dbReference type="ARBA" id="ARBA00022692"/>
    </source>
</evidence>
<keyword evidence="20" id="KW-1185">Reference proteome</keyword>
<evidence type="ECO:0000256" key="8">
    <source>
        <dbReference type="ARBA" id="ARBA00022787"/>
    </source>
</evidence>
<dbReference type="OrthoDB" id="193139at2759"/>
<evidence type="ECO:0000313" key="19">
    <source>
        <dbReference type="EnsemblMetazoa" id="PHUM361810-PA"/>
    </source>
</evidence>
<dbReference type="EMBL" id="DS235366">
    <property type="protein sequence ID" value="EEB15330.1"/>
    <property type="molecule type" value="Genomic_DNA"/>
</dbReference>
<keyword evidence="7 17" id="KW-0812">Transmembrane</keyword>
<reference evidence="18" key="1">
    <citation type="submission" date="2007-04" db="EMBL/GenBank/DDBJ databases">
        <title>Annotation of Pediculus humanus corporis strain USDA.</title>
        <authorList>
            <person name="Kirkness E."/>
            <person name="Hannick L."/>
            <person name="Hass B."/>
            <person name="Bruggner R."/>
            <person name="Lawson D."/>
            <person name="Bidwell S."/>
            <person name="Joardar V."/>
            <person name="Caler E."/>
            <person name="Walenz B."/>
            <person name="Inman J."/>
            <person name="Schobel S."/>
            <person name="Galinsky K."/>
            <person name="Amedeo P."/>
            <person name="Strausberg R."/>
        </authorList>
    </citation>
    <scope>NUCLEOTIDE SEQUENCE</scope>
    <source>
        <strain evidence="18">USDA</strain>
    </source>
</reference>
<feature type="transmembrane region" description="Helical" evidence="17">
    <location>
        <begin position="130"/>
        <end position="151"/>
    </location>
</feature>
<organism>
    <name type="scientific">Pediculus humanus subsp. corporis</name>
    <name type="common">Body louse</name>
    <dbReference type="NCBI Taxonomy" id="121224"/>
    <lineage>
        <taxon>Eukaryota</taxon>
        <taxon>Metazoa</taxon>
        <taxon>Ecdysozoa</taxon>
        <taxon>Arthropoda</taxon>
        <taxon>Hexapoda</taxon>
        <taxon>Insecta</taxon>
        <taxon>Pterygota</taxon>
        <taxon>Neoptera</taxon>
        <taxon>Paraneoptera</taxon>
        <taxon>Psocodea</taxon>
        <taxon>Troctomorpha</taxon>
        <taxon>Phthiraptera</taxon>
        <taxon>Anoplura</taxon>
        <taxon>Pediculidae</taxon>
        <taxon>Pediculus</taxon>
    </lineage>
</organism>
<dbReference type="FunFam" id="1.20.120.550:FF:000002">
    <property type="entry name" value="Microsomal glutathione S-transferase 1"/>
    <property type="match status" value="1"/>
</dbReference>
<keyword evidence="10 17" id="KW-1133">Transmembrane helix</keyword>
<evidence type="ECO:0000256" key="16">
    <source>
        <dbReference type="ARBA" id="ARBA00049385"/>
    </source>
</evidence>
<dbReference type="AlphaFoldDB" id="E0VPM4"/>
<dbReference type="eggNOG" id="ENOG502S0BD">
    <property type="taxonomic scope" value="Eukaryota"/>
</dbReference>
<sequence>MSVAHLMSFDNPVFRTYAFYVGVLALKMLAMSLLTGRIRFKKLVFSSPEDTRKMKNAKVKYDDPDVERVRRAHMNDLENIPTFIVAAWLFLLTDPPVNLAINLFRVFTCARILHTIVYAVVVVPQPARAISWGVGYFITIYMVFHSLFYFIKSF</sequence>
<dbReference type="CTD" id="8232170"/>
<protein>
    <recommendedName>
        <fullName evidence="15">Microsomal glutathione S-transferase 1</fullName>
        <ecNumber evidence="5">2.5.1.18</ecNumber>
    </recommendedName>
</protein>
<reference evidence="18" key="2">
    <citation type="submission" date="2007-04" db="EMBL/GenBank/DDBJ databases">
        <title>The genome of the human body louse.</title>
        <authorList>
            <consortium name="The Human Body Louse Genome Consortium"/>
            <person name="Kirkness E."/>
            <person name="Walenz B."/>
            <person name="Hass B."/>
            <person name="Bruggner R."/>
            <person name="Strausberg R."/>
        </authorList>
    </citation>
    <scope>NUCLEOTIDE SEQUENCE</scope>
    <source>
        <strain evidence="18">USDA</strain>
    </source>
</reference>
<comment type="similarity">
    <text evidence="4">Belongs to the MAPEG family.</text>
</comment>
<dbReference type="GO" id="GO:0004364">
    <property type="term" value="F:glutathione transferase activity"/>
    <property type="evidence" value="ECO:0007669"/>
    <property type="project" value="UniProtKB-EC"/>
</dbReference>
<accession>E0VPM4</accession>
<evidence type="ECO:0000256" key="4">
    <source>
        <dbReference type="ARBA" id="ARBA00010459"/>
    </source>
</evidence>
<dbReference type="EC" id="2.5.1.18" evidence="5"/>
<evidence type="ECO:0000256" key="6">
    <source>
        <dbReference type="ARBA" id="ARBA00022679"/>
    </source>
</evidence>
<dbReference type="GO" id="GO:0005789">
    <property type="term" value="C:endoplasmic reticulum membrane"/>
    <property type="evidence" value="ECO:0007669"/>
    <property type="project" value="UniProtKB-SubCell"/>
</dbReference>
<dbReference type="Pfam" id="PF01124">
    <property type="entry name" value="MAPEG"/>
    <property type="match status" value="1"/>
</dbReference>
<dbReference type="OMA" id="FTFWVGV"/>
<evidence type="ECO:0000256" key="14">
    <source>
        <dbReference type="ARBA" id="ARBA00038540"/>
    </source>
</evidence>
<evidence type="ECO:0000256" key="13">
    <source>
        <dbReference type="ARBA" id="ARBA00023136"/>
    </source>
</evidence>
<dbReference type="FunCoup" id="E0VPM4">
    <property type="interactions" value="371"/>
</dbReference>
<evidence type="ECO:0000313" key="20">
    <source>
        <dbReference type="Proteomes" id="UP000009046"/>
    </source>
</evidence>
<evidence type="ECO:0000256" key="5">
    <source>
        <dbReference type="ARBA" id="ARBA00012452"/>
    </source>
</evidence>
<evidence type="ECO:0000256" key="15">
    <source>
        <dbReference type="ARBA" id="ARBA00039397"/>
    </source>
</evidence>
<keyword evidence="6 18" id="KW-0808">Transferase</keyword>
<keyword evidence="13 17" id="KW-0472">Membrane</keyword>
<proteinExistence type="inferred from homology"/>
<dbReference type="EnsemblMetazoa" id="PHUM361810-RA">
    <property type="protein sequence ID" value="PHUM361810-PA"/>
    <property type="gene ID" value="PHUM361810"/>
</dbReference>
<evidence type="ECO:0000256" key="10">
    <source>
        <dbReference type="ARBA" id="ARBA00022989"/>
    </source>
</evidence>
<dbReference type="VEuPathDB" id="VectorBase:PHUM361810"/>
<dbReference type="Gene3D" id="1.20.120.550">
    <property type="entry name" value="Membrane associated eicosanoid/glutathione metabolism-like domain"/>
    <property type="match status" value="1"/>
</dbReference>
<dbReference type="InterPro" id="IPR001129">
    <property type="entry name" value="Membr-assoc_MAPEG"/>
</dbReference>
<reference evidence="19" key="3">
    <citation type="submission" date="2020-05" db="UniProtKB">
        <authorList>
            <consortium name="EnsemblMetazoa"/>
        </authorList>
    </citation>
    <scope>IDENTIFICATION</scope>
    <source>
        <strain evidence="19">USDA</strain>
    </source>
</reference>
<keyword evidence="11" id="KW-0007">Acetylation</keyword>
<dbReference type="GO" id="GO:0005741">
    <property type="term" value="C:mitochondrial outer membrane"/>
    <property type="evidence" value="ECO:0007669"/>
    <property type="project" value="UniProtKB-SubCell"/>
</dbReference>
<keyword evidence="8" id="KW-1000">Mitochondrion outer membrane</keyword>
<dbReference type="PANTHER" id="PTHR10689">
    <property type="entry name" value="MICROSOMAL GLUTATHIONE S-TRANSFERASE 1"/>
    <property type="match status" value="1"/>
</dbReference>
<dbReference type="RefSeq" id="XP_002428068.1">
    <property type="nucleotide sequence ID" value="XM_002428023.1"/>
</dbReference>
<evidence type="ECO:0000256" key="2">
    <source>
        <dbReference type="ARBA" id="ARBA00004294"/>
    </source>
</evidence>
<name>E0VPM4_PEDHC</name>
<feature type="transmembrane region" description="Helical" evidence="17">
    <location>
        <begin position="17"/>
        <end position="36"/>
    </location>
</feature>
<comment type="subunit">
    <text evidence="14">Homotrimer; The trimer binds only one molecule of glutathione.</text>
</comment>
<evidence type="ECO:0000256" key="17">
    <source>
        <dbReference type="SAM" id="Phobius"/>
    </source>
</evidence>
<evidence type="ECO:0000313" key="18">
    <source>
        <dbReference type="EMBL" id="EEB15330.1"/>
    </source>
</evidence>
<dbReference type="HOGENOM" id="CLU_105467_1_0_1"/>
<dbReference type="InParanoid" id="E0VPM4"/>
<dbReference type="InterPro" id="IPR040162">
    <property type="entry name" value="MGST1-like"/>
</dbReference>
<dbReference type="EMBL" id="AAZO01004204">
    <property type="status" value="NOT_ANNOTATED_CDS"/>
    <property type="molecule type" value="Genomic_DNA"/>
</dbReference>
<dbReference type="Proteomes" id="UP000009046">
    <property type="component" value="Unassembled WGS sequence"/>
</dbReference>
<evidence type="ECO:0000256" key="9">
    <source>
        <dbReference type="ARBA" id="ARBA00022824"/>
    </source>
</evidence>
<keyword evidence="9" id="KW-0256">Endoplasmic reticulum</keyword>
<comment type="subcellular location">
    <subcellularLocation>
        <location evidence="3">Endoplasmic reticulum membrane</location>
        <topology evidence="3">Multi-pass membrane protein</topology>
    </subcellularLocation>
    <subcellularLocation>
        <location evidence="2">Mitochondrion outer membrane</location>
    </subcellularLocation>
</comment>
<evidence type="ECO:0000256" key="12">
    <source>
        <dbReference type="ARBA" id="ARBA00023128"/>
    </source>
</evidence>
<dbReference type="SUPFAM" id="SSF161084">
    <property type="entry name" value="MAPEG domain-like"/>
    <property type="match status" value="1"/>
</dbReference>
<comment type="catalytic activity">
    <reaction evidence="16">
        <text>RX + glutathione = an S-substituted glutathione + a halide anion + H(+)</text>
        <dbReference type="Rhea" id="RHEA:16437"/>
        <dbReference type="ChEBI" id="CHEBI:15378"/>
        <dbReference type="ChEBI" id="CHEBI:16042"/>
        <dbReference type="ChEBI" id="CHEBI:17792"/>
        <dbReference type="ChEBI" id="CHEBI:57925"/>
        <dbReference type="ChEBI" id="CHEBI:90779"/>
        <dbReference type="EC" id="2.5.1.18"/>
    </reaction>
    <physiologicalReaction direction="left-to-right" evidence="16">
        <dbReference type="Rhea" id="RHEA:16438"/>
    </physiologicalReaction>
</comment>
<keyword evidence="12" id="KW-0496">Mitochondrion</keyword>